<dbReference type="AlphaFoldDB" id="A0A5N5SKN3"/>
<dbReference type="GO" id="GO:0004497">
    <property type="term" value="F:monooxygenase activity"/>
    <property type="evidence" value="ECO:0007669"/>
    <property type="project" value="UniProtKB-KW"/>
</dbReference>
<accession>A0A5N5SKN3</accession>
<evidence type="ECO:0000313" key="3">
    <source>
        <dbReference type="EMBL" id="KAB7494603.1"/>
    </source>
</evidence>
<dbReference type="PROSITE" id="PS51450">
    <property type="entry name" value="LRR"/>
    <property type="match status" value="1"/>
</dbReference>
<reference evidence="3 4" key="1">
    <citation type="journal article" date="2019" name="PLoS Biol.">
        <title>Sex chromosomes control vertical transmission of feminizing Wolbachia symbionts in an isopod.</title>
        <authorList>
            <person name="Becking T."/>
            <person name="Chebbi M.A."/>
            <person name="Giraud I."/>
            <person name="Moumen B."/>
            <person name="Laverre T."/>
            <person name="Caubet Y."/>
            <person name="Peccoud J."/>
            <person name="Gilbert C."/>
            <person name="Cordaux R."/>
        </authorList>
    </citation>
    <scope>NUCLEOTIDE SEQUENCE [LARGE SCALE GENOMIC DNA]</scope>
    <source>
        <strain evidence="3">ANa2</strain>
        <tissue evidence="3">Whole body excluding digestive tract and cuticle</tissue>
    </source>
</reference>
<comment type="caution">
    <text evidence="3">The sequence shown here is derived from an EMBL/GenBank/DDBJ whole genome shotgun (WGS) entry which is preliminary data.</text>
</comment>
<gene>
    <name evidence="3" type="primary">LUCB</name>
    <name evidence="3" type="ORF">Anas_08739</name>
</gene>
<proteinExistence type="predicted"/>
<dbReference type="InterPro" id="IPR003591">
    <property type="entry name" value="Leu-rich_rpt_typical-subtyp"/>
</dbReference>
<keyword evidence="4" id="KW-1185">Reference proteome</keyword>
<dbReference type="Proteomes" id="UP000326759">
    <property type="component" value="Unassembled WGS sequence"/>
</dbReference>
<dbReference type="SUPFAM" id="SSF52058">
    <property type="entry name" value="L domain-like"/>
    <property type="match status" value="1"/>
</dbReference>
<keyword evidence="1" id="KW-0433">Leucine-rich repeat</keyword>
<dbReference type="PANTHER" id="PTHR24366:SF96">
    <property type="entry name" value="LEUCINE RICH REPEAT CONTAINING 53"/>
    <property type="match status" value="1"/>
</dbReference>
<dbReference type="PANTHER" id="PTHR24366">
    <property type="entry name" value="IG(IMMUNOGLOBULIN) AND LRR(LEUCINE RICH REPEAT) DOMAINS"/>
    <property type="match status" value="1"/>
</dbReference>
<evidence type="ECO:0000313" key="4">
    <source>
        <dbReference type="Proteomes" id="UP000326759"/>
    </source>
</evidence>
<dbReference type="InterPro" id="IPR032675">
    <property type="entry name" value="LRR_dom_sf"/>
</dbReference>
<protein>
    <submittedName>
        <fullName evidence="3">Oplophorus-luciferin 2-monooxygenase non-catalytic subunit</fullName>
    </submittedName>
</protein>
<sequence length="406" mass="46239">MSYPISKMRTSNWIQILAIFITLLLKIESTPIITYEEFYIFPRIYLKFSFESSSSSDDPKGLVIVHGYKSDSQSPLSVDSDVYNHIRKYEFHVTAANSTENEEQRVQEMNIIYEMCHVASQTNNGLASLFRCPDEAVIYPCTCTELEKFLNCSDVNSLTELKQLLNDASFPSTKFDKFSYYPASPSIEQRVLLDNTFGSLSFERMMFGDSGLVKVEANALSGSESTLLVLHFDNNNNLQDVPYQEILANFPQLTTLLTIKGSITEIPTLKSTSLTLLDLNTNLISVLQYDTFQNLPKLKTLDLAYNKIETIGPRGWLFSTNSYVYVDHNNLQSVSAFANYQPCIFDANHNQLTSFNQDVFEPILKQKYFVNVVSNEISCTDLNWVEDDPEYCPYVSSDCNQYCILL</sequence>
<evidence type="ECO:0000256" key="1">
    <source>
        <dbReference type="ARBA" id="ARBA00022614"/>
    </source>
</evidence>
<dbReference type="Pfam" id="PF13855">
    <property type="entry name" value="LRR_8"/>
    <property type="match status" value="1"/>
</dbReference>
<keyword evidence="3" id="KW-0503">Monooxygenase</keyword>
<name>A0A5N5SKN3_9CRUS</name>
<dbReference type="InterPro" id="IPR001611">
    <property type="entry name" value="Leu-rich_rpt"/>
</dbReference>
<dbReference type="EMBL" id="SEYY01023782">
    <property type="protein sequence ID" value="KAB7494603.1"/>
    <property type="molecule type" value="Genomic_DNA"/>
</dbReference>
<keyword evidence="3" id="KW-0560">Oxidoreductase</keyword>
<evidence type="ECO:0000256" key="2">
    <source>
        <dbReference type="ARBA" id="ARBA00022737"/>
    </source>
</evidence>
<dbReference type="Gene3D" id="3.80.10.10">
    <property type="entry name" value="Ribonuclease Inhibitor"/>
    <property type="match status" value="1"/>
</dbReference>
<organism evidence="3 4">
    <name type="scientific">Armadillidium nasatum</name>
    <dbReference type="NCBI Taxonomy" id="96803"/>
    <lineage>
        <taxon>Eukaryota</taxon>
        <taxon>Metazoa</taxon>
        <taxon>Ecdysozoa</taxon>
        <taxon>Arthropoda</taxon>
        <taxon>Crustacea</taxon>
        <taxon>Multicrustacea</taxon>
        <taxon>Malacostraca</taxon>
        <taxon>Eumalacostraca</taxon>
        <taxon>Peracarida</taxon>
        <taxon>Isopoda</taxon>
        <taxon>Oniscidea</taxon>
        <taxon>Crinocheta</taxon>
        <taxon>Armadillidiidae</taxon>
        <taxon>Armadillidium</taxon>
    </lineage>
</organism>
<dbReference type="OrthoDB" id="694479at2759"/>
<dbReference type="SMART" id="SM00369">
    <property type="entry name" value="LRR_TYP"/>
    <property type="match status" value="2"/>
</dbReference>
<keyword evidence="2" id="KW-0677">Repeat</keyword>